<dbReference type="HAMAP" id="MF_01677">
    <property type="entry name" value="Salvage_MtnB"/>
    <property type="match status" value="1"/>
</dbReference>
<organism evidence="8 9">
    <name type="scientific">Sutcliffiella tianshenii</name>
    <dbReference type="NCBI Taxonomy" id="1463404"/>
    <lineage>
        <taxon>Bacteria</taxon>
        <taxon>Bacillati</taxon>
        <taxon>Bacillota</taxon>
        <taxon>Bacilli</taxon>
        <taxon>Bacillales</taxon>
        <taxon>Bacillaceae</taxon>
        <taxon>Sutcliffiella</taxon>
    </lineage>
</organism>
<keyword evidence="9" id="KW-1185">Reference proteome</keyword>
<evidence type="ECO:0000313" key="9">
    <source>
        <dbReference type="Proteomes" id="UP000737402"/>
    </source>
</evidence>
<comment type="subunit">
    <text evidence="6">Homotetramer.</text>
</comment>
<accession>A0ABS2P5V6</accession>
<keyword evidence="4 6" id="KW-0486">Methionine biosynthesis</keyword>
<sequence length="213" mass="23909">MSIQILRWNELADVKDELAGRDWFFGTSGNLSIKVTDDPLTFFVSASGKDKRKRTQEDFLLVNDAGEAVERTHLKPSAETLLHVEVYGKTNAGCSLHVHTVDNNVISELYADQKEIVFTGQEIIKALGVWEEDASVSIPIMRNHADIPKLAREFAKHVYGDSGAVLIQNHGITVWGKNAFEAKKQLEAWEFLFSYHLKLLSVKNSNIVSLQVQ</sequence>
<dbReference type="InterPro" id="IPR001303">
    <property type="entry name" value="Aldolase_II/adducin_N"/>
</dbReference>
<dbReference type="Pfam" id="PF00596">
    <property type="entry name" value="Aldolase_II"/>
    <property type="match status" value="1"/>
</dbReference>
<evidence type="ECO:0000256" key="4">
    <source>
        <dbReference type="ARBA" id="ARBA00023167"/>
    </source>
</evidence>
<comment type="caution">
    <text evidence="8">The sequence shown here is derived from an EMBL/GenBank/DDBJ whole genome shotgun (WGS) entry which is preliminary data.</text>
</comment>
<dbReference type="RefSeq" id="WP_204419783.1">
    <property type="nucleotide sequence ID" value="NZ_JAFBED010000016.1"/>
</dbReference>
<comment type="catalytic activity">
    <reaction evidence="6">
        <text>5-(methylsulfanyl)-D-ribulose 1-phosphate = 5-methylsulfanyl-2,3-dioxopentyl phosphate + H2O</text>
        <dbReference type="Rhea" id="RHEA:15549"/>
        <dbReference type="ChEBI" id="CHEBI:15377"/>
        <dbReference type="ChEBI" id="CHEBI:58548"/>
        <dbReference type="ChEBI" id="CHEBI:58828"/>
        <dbReference type="EC" id="4.2.1.109"/>
    </reaction>
</comment>
<dbReference type="PANTHER" id="PTHR10640">
    <property type="entry name" value="METHYLTHIORIBULOSE-1-PHOSPHATE DEHYDRATASE"/>
    <property type="match status" value="1"/>
</dbReference>
<evidence type="ECO:0000256" key="1">
    <source>
        <dbReference type="ARBA" id="ARBA00022605"/>
    </source>
</evidence>
<dbReference type="Gene3D" id="3.40.225.10">
    <property type="entry name" value="Class II aldolase/adducin N-terminal domain"/>
    <property type="match status" value="1"/>
</dbReference>
<gene>
    <name evidence="6" type="primary">mtnB</name>
    <name evidence="8" type="ORF">JOC95_004166</name>
</gene>
<comment type="pathway">
    <text evidence="6">Amino-acid biosynthesis; L-methionine biosynthesis via salvage pathway; L-methionine from S-methyl-5-thio-alpha-D-ribose 1-phosphate: step 2/6.</text>
</comment>
<dbReference type="PANTHER" id="PTHR10640:SF7">
    <property type="entry name" value="METHYLTHIORIBULOSE-1-PHOSPHATE DEHYDRATASE"/>
    <property type="match status" value="1"/>
</dbReference>
<evidence type="ECO:0000256" key="6">
    <source>
        <dbReference type="HAMAP-Rule" id="MF_01677"/>
    </source>
</evidence>
<dbReference type="Proteomes" id="UP000737402">
    <property type="component" value="Unassembled WGS sequence"/>
</dbReference>
<dbReference type="SMART" id="SM01007">
    <property type="entry name" value="Aldolase_II"/>
    <property type="match status" value="1"/>
</dbReference>
<dbReference type="InterPro" id="IPR036409">
    <property type="entry name" value="Aldolase_II/adducin_N_sf"/>
</dbReference>
<dbReference type="EMBL" id="JAFBED010000016">
    <property type="protein sequence ID" value="MBM7622251.1"/>
    <property type="molecule type" value="Genomic_DNA"/>
</dbReference>
<dbReference type="InterPro" id="IPR017714">
    <property type="entry name" value="MethylthioRu-1-P_deHdtase_MtnB"/>
</dbReference>
<feature type="binding site" evidence="6">
    <location>
        <position position="97"/>
    </location>
    <ligand>
        <name>Zn(2+)</name>
        <dbReference type="ChEBI" id="CHEBI:29105"/>
    </ligand>
</feature>
<evidence type="ECO:0000256" key="2">
    <source>
        <dbReference type="ARBA" id="ARBA00022723"/>
    </source>
</evidence>
<protein>
    <recommendedName>
        <fullName evidence="6">Methylthioribulose-1-phosphate dehydratase</fullName>
        <shortName evidence="6">MTRu-1-P dehydratase</shortName>
        <ecNumber evidence="6">4.2.1.109</ecNumber>
    </recommendedName>
</protein>
<evidence type="ECO:0000256" key="3">
    <source>
        <dbReference type="ARBA" id="ARBA00022833"/>
    </source>
</evidence>
<dbReference type="SUPFAM" id="SSF53639">
    <property type="entry name" value="AraD/HMP-PK domain-like"/>
    <property type="match status" value="1"/>
</dbReference>
<reference evidence="8 9" key="1">
    <citation type="submission" date="2021-01" db="EMBL/GenBank/DDBJ databases">
        <title>Genomic Encyclopedia of Type Strains, Phase IV (KMG-IV): sequencing the most valuable type-strain genomes for metagenomic binning, comparative biology and taxonomic classification.</title>
        <authorList>
            <person name="Goeker M."/>
        </authorList>
    </citation>
    <scope>NUCLEOTIDE SEQUENCE [LARGE SCALE GENOMIC DNA]</scope>
    <source>
        <strain evidence="8 9">DSM 25879</strain>
    </source>
</reference>
<dbReference type="GO" id="GO:0046570">
    <property type="term" value="F:methylthioribulose 1-phosphate dehydratase activity"/>
    <property type="evidence" value="ECO:0007669"/>
    <property type="project" value="UniProtKB-EC"/>
</dbReference>
<keyword evidence="1 6" id="KW-0028">Amino-acid biosynthesis</keyword>
<comment type="similarity">
    <text evidence="6">Belongs to the aldolase class II family. MtnB subfamily.</text>
</comment>
<evidence type="ECO:0000259" key="7">
    <source>
        <dbReference type="SMART" id="SM01007"/>
    </source>
</evidence>
<feature type="binding site" evidence="6">
    <location>
        <position position="99"/>
    </location>
    <ligand>
        <name>Zn(2+)</name>
        <dbReference type="ChEBI" id="CHEBI:29105"/>
    </ligand>
</feature>
<dbReference type="NCBIfam" id="NF005244">
    <property type="entry name" value="PRK06754.1"/>
    <property type="match status" value="1"/>
</dbReference>
<dbReference type="NCBIfam" id="TIGR03328">
    <property type="entry name" value="salvage_mtnB"/>
    <property type="match status" value="1"/>
</dbReference>
<keyword evidence="2 6" id="KW-0479">Metal-binding</keyword>
<keyword evidence="5 6" id="KW-0456">Lyase</keyword>
<evidence type="ECO:0000256" key="5">
    <source>
        <dbReference type="ARBA" id="ARBA00023239"/>
    </source>
</evidence>
<comment type="cofactor">
    <cofactor evidence="6">
        <name>Zn(2+)</name>
        <dbReference type="ChEBI" id="CHEBI:29105"/>
    </cofactor>
    <text evidence="6">Binds 1 zinc ion per subunit.</text>
</comment>
<keyword evidence="3 6" id="KW-0862">Zinc</keyword>
<evidence type="ECO:0000313" key="8">
    <source>
        <dbReference type="EMBL" id="MBM7622251.1"/>
    </source>
</evidence>
<name>A0ABS2P5V6_9BACI</name>
<comment type="function">
    <text evidence="6">Catalyzes the dehydration of methylthioribulose-1-phosphate (MTRu-1-P) into 2,3-diketo-5-methylthiopentyl-1-phosphate (DK-MTP-1-P).</text>
</comment>
<dbReference type="EC" id="4.2.1.109" evidence="6"/>
<feature type="domain" description="Class II aldolase/adducin N-terminal" evidence="7">
    <location>
        <begin position="9"/>
        <end position="197"/>
    </location>
</feature>
<proteinExistence type="inferred from homology"/>